<evidence type="ECO:0000313" key="6">
    <source>
        <dbReference type="Proteomes" id="UP000239649"/>
    </source>
</evidence>
<gene>
    <name evidence="5" type="ORF">C2E20_5723</name>
</gene>
<dbReference type="InterPro" id="IPR036249">
    <property type="entry name" value="Thioredoxin-like_sf"/>
</dbReference>
<evidence type="ECO:0000313" key="5">
    <source>
        <dbReference type="EMBL" id="PSC70943.1"/>
    </source>
</evidence>
<sequence length="389" mass="39596">MLSAIKRALGGGGGGAAAAATEAACAGCDPAILSKCKVSPEDMVGTVTPHSAHVFIKLAAPATAAADATDEAWWPESVDQEPAMVAVNEAIKAAGDAMPGKVKVTAYDSLSPSSPEPGTADAYVFPAGMYARGVPLEALPAVLVAVLQGEAPSTDAFEAEMVPGITLFVCCHAARDERCGHIGLPLAAKLAALAEAAGLGGSLRVLKTSHVGGHAYAGNVLVYCRGRSIDGDWFGGVHPGNADEFFAALVAVKAPSGAAGDAALRRWWRGRQVALRWRTSEVARLHCHGKHAVNMKQLVQQLEDATGGVVVHRAGGTVLLYRGDAWRPAAAQQGAALQAATQQGDAPTVQKAAAAQQADAAASPPAAASEGQLGQTADEQAPPPLQQHA</sequence>
<dbReference type="PANTHER" id="PTHR31902">
    <property type="entry name" value="ACTIN PATCHES DISTAL PROTEIN 1"/>
    <property type="match status" value="1"/>
</dbReference>
<reference evidence="5 6" key="1">
    <citation type="journal article" date="2018" name="Plant J.">
        <title>Genome sequences of Chlorella sorokiniana UTEX 1602 and Micractinium conductrix SAG 241.80: implications to maltose excretion by a green alga.</title>
        <authorList>
            <person name="Arriola M.B."/>
            <person name="Velmurugan N."/>
            <person name="Zhang Y."/>
            <person name="Plunkett M.H."/>
            <person name="Hondzo H."/>
            <person name="Barney B.M."/>
        </authorList>
    </citation>
    <scope>NUCLEOTIDE SEQUENCE [LARGE SCALE GENOMIC DNA]</scope>
    <source>
        <strain evidence="5 6">SAG 241.80</strain>
    </source>
</reference>
<accession>A0A2P6VA28</accession>
<dbReference type="InterPro" id="IPR035920">
    <property type="entry name" value="YhbY-like_sf"/>
</dbReference>
<evidence type="ECO:0000259" key="4">
    <source>
        <dbReference type="PROSITE" id="PS51295"/>
    </source>
</evidence>
<dbReference type="Gene3D" id="3.30.110.60">
    <property type="entry name" value="YhbY-like"/>
    <property type="match status" value="1"/>
</dbReference>
<evidence type="ECO:0000256" key="1">
    <source>
        <dbReference type="ARBA" id="ARBA00022884"/>
    </source>
</evidence>
<dbReference type="SUPFAM" id="SSF52833">
    <property type="entry name" value="Thioredoxin-like"/>
    <property type="match status" value="1"/>
</dbReference>
<dbReference type="Pfam" id="PF06999">
    <property type="entry name" value="Suc_Fer-like"/>
    <property type="match status" value="1"/>
</dbReference>
<dbReference type="Gene3D" id="3.40.30.10">
    <property type="entry name" value="Glutaredoxin"/>
    <property type="match status" value="1"/>
</dbReference>
<dbReference type="GO" id="GO:0003723">
    <property type="term" value="F:RNA binding"/>
    <property type="evidence" value="ECO:0007669"/>
    <property type="project" value="UniProtKB-UniRule"/>
</dbReference>
<dbReference type="Proteomes" id="UP000239649">
    <property type="component" value="Unassembled WGS sequence"/>
</dbReference>
<keyword evidence="1 2" id="KW-0694">RNA-binding</keyword>
<dbReference type="Pfam" id="PF01985">
    <property type="entry name" value="CRS1_YhbY"/>
    <property type="match status" value="1"/>
</dbReference>
<dbReference type="InterPro" id="IPR001890">
    <property type="entry name" value="RNA-binding_CRM"/>
</dbReference>
<comment type="caution">
    <text evidence="5">The sequence shown here is derived from an EMBL/GenBank/DDBJ whole genome shotgun (WGS) entry which is preliminary data.</text>
</comment>
<evidence type="ECO:0000256" key="2">
    <source>
        <dbReference type="PROSITE-ProRule" id="PRU00626"/>
    </source>
</evidence>
<keyword evidence="6" id="KW-1185">Reference proteome</keyword>
<dbReference type="InterPro" id="IPR009737">
    <property type="entry name" value="Aim32/Apd1-like"/>
</dbReference>
<dbReference type="PROSITE" id="PS51295">
    <property type="entry name" value="CRM"/>
    <property type="match status" value="1"/>
</dbReference>
<name>A0A2P6VA28_9CHLO</name>
<dbReference type="EMBL" id="LHPF02000017">
    <property type="protein sequence ID" value="PSC70943.1"/>
    <property type="molecule type" value="Genomic_DNA"/>
</dbReference>
<proteinExistence type="predicted"/>
<feature type="compositionally biased region" description="Low complexity" evidence="3">
    <location>
        <begin position="342"/>
        <end position="369"/>
    </location>
</feature>
<protein>
    <submittedName>
        <fullName evidence="5">Altered inheritance of mitochondria 32</fullName>
    </submittedName>
</protein>
<feature type="region of interest" description="Disordered" evidence="3">
    <location>
        <begin position="342"/>
        <end position="389"/>
    </location>
</feature>
<evidence type="ECO:0000256" key="3">
    <source>
        <dbReference type="SAM" id="MobiDB-lite"/>
    </source>
</evidence>
<dbReference type="OrthoDB" id="10253744at2759"/>
<feature type="domain" description="CRM" evidence="4">
    <location>
        <begin position="236"/>
        <end position="333"/>
    </location>
</feature>
<organism evidence="5 6">
    <name type="scientific">Micractinium conductrix</name>
    <dbReference type="NCBI Taxonomy" id="554055"/>
    <lineage>
        <taxon>Eukaryota</taxon>
        <taxon>Viridiplantae</taxon>
        <taxon>Chlorophyta</taxon>
        <taxon>core chlorophytes</taxon>
        <taxon>Trebouxiophyceae</taxon>
        <taxon>Chlorellales</taxon>
        <taxon>Chlorellaceae</taxon>
        <taxon>Chlorella clade</taxon>
        <taxon>Micractinium</taxon>
    </lineage>
</organism>
<dbReference type="AlphaFoldDB" id="A0A2P6VA28"/>
<dbReference type="SUPFAM" id="SSF75471">
    <property type="entry name" value="YhbY-like"/>
    <property type="match status" value="1"/>
</dbReference>